<dbReference type="Proteomes" id="UP000248795">
    <property type="component" value="Unassembled WGS sequence"/>
</dbReference>
<dbReference type="AlphaFoldDB" id="A0A2W2C664"/>
<evidence type="ECO:0000313" key="1">
    <source>
        <dbReference type="EMBL" id="PZF75623.1"/>
    </source>
</evidence>
<comment type="caution">
    <text evidence="1">The sequence shown here is derived from an EMBL/GenBank/DDBJ whole genome shotgun (WGS) entry which is preliminary data.</text>
</comment>
<protein>
    <recommendedName>
        <fullName evidence="3">CHAT domain-containing protein</fullName>
    </recommendedName>
</protein>
<keyword evidence="2" id="KW-1185">Reference proteome</keyword>
<sequence length="176" mass="17760">MIAALPDSGLEAVALRSVLEASGHRVDLRFIATPKQFRQVIAAVPAPELLTICGHGAAGGLHFGSLVASAGGHELVDGFLMPERFAGDVTLPDCTVLCTACDSGSAALARTFLEGGAKAYIAPAGEPEGGDVLVAAHLVLHGLLRGRDPETAMAAANAAVAGAVSLTLHPREAHAA</sequence>
<proteinExistence type="predicted"/>
<accession>A0A2W2C664</accession>
<dbReference type="EMBL" id="QKVK01000009">
    <property type="protein sequence ID" value="PZF75623.1"/>
    <property type="molecule type" value="Genomic_DNA"/>
</dbReference>
<gene>
    <name evidence="1" type="ORF">DK847_17425</name>
</gene>
<reference evidence="2" key="1">
    <citation type="submission" date="2018-06" db="EMBL/GenBank/DDBJ databases">
        <title>Aestuariibacter litoralis strain KCTC 52945T.</title>
        <authorList>
            <person name="Li X."/>
            <person name="Salam N."/>
            <person name="Li J.-L."/>
            <person name="Chen Y.-M."/>
            <person name="Yang Z.-W."/>
            <person name="Zhang L.-Y."/>
            <person name="Han M.-X."/>
            <person name="Xiao M."/>
            <person name="Li W.-J."/>
        </authorList>
    </citation>
    <scope>NUCLEOTIDE SEQUENCE [LARGE SCALE GENOMIC DNA]</scope>
    <source>
        <strain evidence="2">KCTC 52945</strain>
    </source>
</reference>
<evidence type="ECO:0008006" key="3">
    <source>
        <dbReference type="Google" id="ProtNLM"/>
    </source>
</evidence>
<evidence type="ECO:0000313" key="2">
    <source>
        <dbReference type="Proteomes" id="UP000248795"/>
    </source>
</evidence>
<organism evidence="1 2">
    <name type="scientific">Aestuariivirga litoralis</name>
    <dbReference type="NCBI Taxonomy" id="2650924"/>
    <lineage>
        <taxon>Bacteria</taxon>
        <taxon>Pseudomonadati</taxon>
        <taxon>Pseudomonadota</taxon>
        <taxon>Alphaproteobacteria</taxon>
        <taxon>Hyphomicrobiales</taxon>
        <taxon>Aestuariivirgaceae</taxon>
        <taxon>Aestuariivirga</taxon>
    </lineage>
</organism>
<name>A0A2W2C664_9HYPH</name>